<keyword evidence="2" id="KW-0808">Transferase</keyword>
<keyword evidence="5" id="KW-0443">Lipid metabolism</keyword>
<evidence type="ECO:0000313" key="10">
    <source>
        <dbReference type="Proteomes" id="UP001559025"/>
    </source>
</evidence>
<dbReference type="PANTHER" id="PTHR23063:SF52">
    <property type="entry name" value="LYSOPHOSPHATIDYLCHOLINE ACYLTRANSFERASE"/>
    <property type="match status" value="1"/>
</dbReference>
<evidence type="ECO:0000256" key="4">
    <source>
        <dbReference type="ARBA" id="ARBA00022989"/>
    </source>
</evidence>
<keyword evidence="10" id="KW-1185">Reference proteome</keyword>
<evidence type="ECO:0000256" key="7">
    <source>
        <dbReference type="ARBA" id="ARBA00023315"/>
    </source>
</evidence>
<keyword evidence="6" id="KW-0472">Membrane</keyword>
<evidence type="ECO:0000259" key="8">
    <source>
        <dbReference type="SMART" id="SM00563"/>
    </source>
</evidence>
<organism evidence="9 10">
    <name type="scientific">Neoaquamicrobium sediminum</name>
    <dbReference type="NCBI Taxonomy" id="1849104"/>
    <lineage>
        <taxon>Bacteria</taxon>
        <taxon>Pseudomonadati</taxon>
        <taxon>Pseudomonadota</taxon>
        <taxon>Alphaproteobacteria</taxon>
        <taxon>Hyphomicrobiales</taxon>
        <taxon>Phyllobacteriaceae</taxon>
        <taxon>Neoaquamicrobium</taxon>
    </lineage>
</organism>
<keyword evidence="7 9" id="KW-0012">Acyltransferase</keyword>
<dbReference type="PANTHER" id="PTHR23063">
    <property type="entry name" value="PHOSPHOLIPID ACYLTRANSFERASE"/>
    <property type="match status" value="1"/>
</dbReference>
<keyword evidence="3" id="KW-0812">Transmembrane</keyword>
<dbReference type="GO" id="GO:0016746">
    <property type="term" value="F:acyltransferase activity"/>
    <property type="evidence" value="ECO:0007669"/>
    <property type="project" value="UniProtKB-KW"/>
</dbReference>
<evidence type="ECO:0000313" key="9">
    <source>
        <dbReference type="EMBL" id="MEX4006445.1"/>
    </source>
</evidence>
<feature type="domain" description="Phospholipid/glycerol acyltransferase" evidence="8">
    <location>
        <begin position="67"/>
        <end position="186"/>
    </location>
</feature>
<comment type="caution">
    <text evidence="9">The sequence shown here is derived from an EMBL/GenBank/DDBJ whole genome shotgun (WGS) entry which is preliminary data.</text>
</comment>
<dbReference type="SUPFAM" id="SSF69593">
    <property type="entry name" value="Glycerol-3-phosphate (1)-acyltransferase"/>
    <property type="match status" value="1"/>
</dbReference>
<reference evidence="9 10" key="1">
    <citation type="submission" date="2024-01" db="EMBL/GenBank/DDBJ databases">
        <title>New evidence supports the origin of RcGTA from prophage.</title>
        <authorList>
            <person name="Xu Y."/>
            <person name="Liu B."/>
            <person name="Chen F."/>
        </authorList>
    </citation>
    <scope>NUCLEOTIDE SEQUENCE [LARGE SCALE GENOMIC DNA]</scope>
    <source>
        <strain evidence="9 10">CBW1107-2</strain>
    </source>
</reference>
<comment type="subcellular location">
    <subcellularLocation>
        <location evidence="1">Membrane</location>
    </subcellularLocation>
</comment>
<evidence type="ECO:0000256" key="3">
    <source>
        <dbReference type="ARBA" id="ARBA00022692"/>
    </source>
</evidence>
<evidence type="ECO:0000256" key="6">
    <source>
        <dbReference type="ARBA" id="ARBA00023136"/>
    </source>
</evidence>
<evidence type="ECO:0000256" key="1">
    <source>
        <dbReference type="ARBA" id="ARBA00004370"/>
    </source>
</evidence>
<gene>
    <name evidence="9" type="ORF">V1479_03960</name>
</gene>
<protein>
    <submittedName>
        <fullName evidence="9">Lysophospholipid acyltransferase family protein</fullName>
    </submittedName>
</protein>
<dbReference type="RefSeq" id="WP_368801749.1">
    <property type="nucleotide sequence ID" value="NZ_JAZHFV010000001.1"/>
</dbReference>
<dbReference type="Proteomes" id="UP001559025">
    <property type="component" value="Unassembled WGS sequence"/>
</dbReference>
<keyword evidence="4" id="KW-1133">Transmembrane helix</keyword>
<accession>A0ABV3WP50</accession>
<sequence length="263" mass="28866">MIGTIRLVLALLAAAIATPCLALWQFVALRTGWLDERPAPRIWHRLVTKLLGMRIRVYGEIAAGRPLLIASNHVSWTDIMVLGSLADVHFIAKSELAGWPIMGTLARLQRTVFVEREKRRRSGEQAGEIGARLSNGDPIVLFAEGSTSDGNLMLPFKSTLFGAARKALEANGGRTVTIQPVAIAYTRLQGMPMGRLHRAHAAWIGERALVPHLRELLSEGAIDLEVHFGEPVVATPDADRKQIAREVERQVRTMLSAALRNPA</sequence>
<dbReference type="EMBL" id="JAZHFV010000001">
    <property type="protein sequence ID" value="MEX4006445.1"/>
    <property type="molecule type" value="Genomic_DNA"/>
</dbReference>
<dbReference type="SMART" id="SM00563">
    <property type="entry name" value="PlsC"/>
    <property type="match status" value="1"/>
</dbReference>
<name>A0ABV3WP50_9HYPH</name>
<evidence type="ECO:0000256" key="5">
    <source>
        <dbReference type="ARBA" id="ARBA00023098"/>
    </source>
</evidence>
<evidence type="ECO:0000256" key="2">
    <source>
        <dbReference type="ARBA" id="ARBA00022679"/>
    </source>
</evidence>
<dbReference type="CDD" id="cd07989">
    <property type="entry name" value="LPLAT_AGPAT-like"/>
    <property type="match status" value="1"/>
</dbReference>
<proteinExistence type="predicted"/>
<dbReference type="InterPro" id="IPR002123">
    <property type="entry name" value="Plipid/glycerol_acylTrfase"/>
</dbReference>
<dbReference type="Pfam" id="PF01553">
    <property type="entry name" value="Acyltransferase"/>
    <property type="match status" value="1"/>
</dbReference>